<dbReference type="GO" id="GO:0015889">
    <property type="term" value="P:cobalamin transport"/>
    <property type="evidence" value="ECO:0007669"/>
    <property type="project" value="TreeGrafter"/>
</dbReference>
<dbReference type="PROSITE" id="PS52016">
    <property type="entry name" value="TONB_DEPENDENT_REC_3"/>
    <property type="match status" value="1"/>
</dbReference>
<dbReference type="RefSeq" id="WP_119897031.1">
    <property type="nucleotide sequence ID" value="NZ_QNRC01000016.1"/>
</dbReference>
<dbReference type="GO" id="GO:0006811">
    <property type="term" value="P:monoatomic ion transport"/>
    <property type="evidence" value="ECO:0007669"/>
    <property type="project" value="UniProtKB-KW"/>
</dbReference>
<keyword evidence="16" id="KW-1185">Reference proteome</keyword>
<comment type="subcellular location">
    <subcellularLocation>
        <location evidence="1 10">Cell outer membrane</location>
        <topology evidence="1 10">Multi-pass membrane protein</topology>
    </subcellularLocation>
</comment>
<evidence type="ECO:0000256" key="2">
    <source>
        <dbReference type="ARBA" id="ARBA00022448"/>
    </source>
</evidence>
<evidence type="ECO:0000256" key="6">
    <source>
        <dbReference type="ARBA" id="ARBA00023065"/>
    </source>
</evidence>
<keyword evidence="5 12" id="KW-0732">Signal</keyword>
<comment type="similarity">
    <text evidence="10 11">Belongs to the TonB-dependent receptor family.</text>
</comment>
<evidence type="ECO:0000259" key="13">
    <source>
        <dbReference type="Pfam" id="PF00593"/>
    </source>
</evidence>
<dbReference type="Pfam" id="PF00593">
    <property type="entry name" value="TonB_dep_Rec_b-barrel"/>
    <property type="match status" value="1"/>
</dbReference>
<feature type="chain" id="PRO_5019090764" evidence="12">
    <location>
        <begin position="23"/>
        <end position="643"/>
    </location>
</feature>
<evidence type="ECO:0000256" key="3">
    <source>
        <dbReference type="ARBA" id="ARBA00022452"/>
    </source>
</evidence>
<evidence type="ECO:0000256" key="9">
    <source>
        <dbReference type="ARBA" id="ARBA00023237"/>
    </source>
</evidence>
<dbReference type="PANTHER" id="PTHR30069">
    <property type="entry name" value="TONB-DEPENDENT OUTER MEMBRANE RECEPTOR"/>
    <property type="match status" value="1"/>
</dbReference>
<dbReference type="AlphaFoldDB" id="A0A419AA53"/>
<dbReference type="Gene3D" id="2.170.130.10">
    <property type="entry name" value="TonB-dependent receptor, plug domain"/>
    <property type="match status" value="1"/>
</dbReference>
<dbReference type="PANTHER" id="PTHR30069:SF53">
    <property type="entry name" value="COLICIN I RECEPTOR-RELATED"/>
    <property type="match status" value="1"/>
</dbReference>
<proteinExistence type="inferred from homology"/>
<evidence type="ECO:0000313" key="16">
    <source>
        <dbReference type="Proteomes" id="UP000283587"/>
    </source>
</evidence>
<dbReference type="CDD" id="cd01347">
    <property type="entry name" value="ligand_gated_channel"/>
    <property type="match status" value="1"/>
</dbReference>
<protein>
    <submittedName>
        <fullName evidence="15">TonB-dependent receptor</fullName>
    </submittedName>
</protein>
<dbReference type="OrthoDB" id="9760333at2"/>
<organism evidence="15 16">
    <name type="scientific">Paracoccus siganidrum</name>
    <dbReference type="NCBI Taxonomy" id="1276757"/>
    <lineage>
        <taxon>Bacteria</taxon>
        <taxon>Pseudomonadati</taxon>
        <taxon>Pseudomonadota</taxon>
        <taxon>Alphaproteobacteria</taxon>
        <taxon>Rhodobacterales</taxon>
        <taxon>Paracoccaceae</taxon>
        <taxon>Paracoccus</taxon>
    </lineage>
</organism>
<keyword evidence="2 10" id="KW-0813">Transport</keyword>
<comment type="caution">
    <text evidence="15">The sequence shown here is derived from an EMBL/GenBank/DDBJ whole genome shotgun (WGS) entry which is preliminary data.</text>
</comment>
<dbReference type="InterPro" id="IPR036942">
    <property type="entry name" value="Beta-barrel_TonB_sf"/>
</dbReference>
<dbReference type="SUPFAM" id="SSF56935">
    <property type="entry name" value="Porins"/>
    <property type="match status" value="1"/>
</dbReference>
<keyword evidence="15" id="KW-0675">Receptor</keyword>
<accession>A0A419AA53</accession>
<dbReference type="EMBL" id="QZEW01000015">
    <property type="protein sequence ID" value="RJL19522.1"/>
    <property type="molecule type" value="Genomic_DNA"/>
</dbReference>
<feature type="domain" description="TonB-dependent receptor-like beta-barrel" evidence="13">
    <location>
        <begin position="194"/>
        <end position="617"/>
    </location>
</feature>
<keyword evidence="3 10" id="KW-1134">Transmembrane beta strand</keyword>
<keyword evidence="8 10" id="KW-0472">Membrane</keyword>
<evidence type="ECO:0000313" key="15">
    <source>
        <dbReference type="EMBL" id="RJL19522.1"/>
    </source>
</evidence>
<dbReference type="Proteomes" id="UP000283587">
    <property type="component" value="Unassembled WGS sequence"/>
</dbReference>
<evidence type="ECO:0000256" key="7">
    <source>
        <dbReference type="ARBA" id="ARBA00023077"/>
    </source>
</evidence>
<name>A0A419AA53_9RHOB</name>
<evidence type="ECO:0000256" key="11">
    <source>
        <dbReference type="RuleBase" id="RU003357"/>
    </source>
</evidence>
<sequence>MFRSRFSLIALAAATIPYAATAQDGTLMLDEIIVSGGLTPFAADSYARAHTVLTGEEIEARGIATVQDALRGVPGVAVTSTGETLTGIRIRGGESNHVLVLIDGVAANSPGSGDYVFSGMLAEDIERIEILRGPQSSIHGPNAASGVISITTRRAEAPGLTYGGGVELGGQGTRAANAHIRAMGARGAISFFAATRRTDGEDTSRTPGGDRDFNDRTVLGLNGSYDLTETASAGFTLRRSWQEYGYDQAGSYDDEGFPVLVDHPDDYVIDMPLIADRDELYGSIWLEAEAMDGRLLNRLTLSGTNQTADHFRDGVPDYDDAARRRDFRYTGTWAIDGTDARDAAQKLNFAVSRQRETFAYRYSFTSGSHQRDMTSFAVEYQGSFDNGASLQAGMRRDLNDVFRDATSWSIAGAWQVPGRDLRLRAAAGRATVNPDMFQQFGSSGSYRGNPDLRPETTLGYEIGADLVLAGGRGEFGATLFHGDVEDMIVGAGDSSRNIDGTSTRKGAEFTLSHEVGGWLRVGASYTYTDARTESGEPVVRAPRHQLGLNMGALFAGGRGMVAADLRHVAGSHDAEWYNTVWPDEPAVTRLPDFTTVNLAAHYDLTDNVRLNARVVNLFDEDYSEAWGYYGQGRTAYLGLQAKW</sequence>
<reference evidence="16" key="1">
    <citation type="submission" date="2018-09" db="EMBL/GenBank/DDBJ databases">
        <title>Paracoccus onubensis nov. sp. a moderate halophilic bacterium isolated from Gruta de las Maravillas (Aracena, Spain).</title>
        <authorList>
            <person name="Jurado V."/>
            <person name="Gutierrez-Patricio S."/>
            <person name="Gonzalez-Pimentel J.L."/>
            <person name="Miller A.Z."/>
            <person name="Laiz L."/>
            <person name="Saiz-Jimenez C."/>
        </authorList>
    </citation>
    <scope>NUCLEOTIDE SEQUENCE [LARGE SCALE GENOMIC DNA]</scope>
    <source>
        <strain evidence="16">DSM 26381</strain>
    </source>
</reference>
<dbReference type="InterPro" id="IPR039426">
    <property type="entry name" value="TonB-dep_rcpt-like"/>
</dbReference>
<keyword evidence="9 10" id="KW-0998">Cell outer membrane</keyword>
<dbReference type="GO" id="GO:0009279">
    <property type="term" value="C:cell outer membrane"/>
    <property type="evidence" value="ECO:0007669"/>
    <property type="project" value="UniProtKB-SubCell"/>
</dbReference>
<keyword evidence="4 10" id="KW-0812">Transmembrane</keyword>
<keyword evidence="6" id="KW-0406">Ion transport</keyword>
<dbReference type="InterPro" id="IPR000531">
    <property type="entry name" value="Beta-barrel_TonB"/>
</dbReference>
<evidence type="ECO:0000256" key="1">
    <source>
        <dbReference type="ARBA" id="ARBA00004571"/>
    </source>
</evidence>
<evidence type="ECO:0000259" key="14">
    <source>
        <dbReference type="Pfam" id="PF07715"/>
    </source>
</evidence>
<feature type="domain" description="TonB-dependent receptor plug" evidence="14">
    <location>
        <begin position="47"/>
        <end position="147"/>
    </location>
</feature>
<dbReference type="InterPro" id="IPR037066">
    <property type="entry name" value="Plug_dom_sf"/>
</dbReference>
<evidence type="ECO:0000256" key="5">
    <source>
        <dbReference type="ARBA" id="ARBA00022729"/>
    </source>
</evidence>
<evidence type="ECO:0000256" key="4">
    <source>
        <dbReference type="ARBA" id="ARBA00022692"/>
    </source>
</evidence>
<evidence type="ECO:0000256" key="8">
    <source>
        <dbReference type="ARBA" id="ARBA00023136"/>
    </source>
</evidence>
<dbReference type="Gene3D" id="2.40.170.20">
    <property type="entry name" value="TonB-dependent receptor, beta-barrel domain"/>
    <property type="match status" value="1"/>
</dbReference>
<gene>
    <name evidence="15" type="ORF">D3P05_04710</name>
</gene>
<dbReference type="InterPro" id="IPR012910">
    <property type="entry name" value="Plug_dom"/>
</dbReference>
<feature type="signal peptide" evidence="12">
    <location>
        <begin position="1"/>
        <end position="22"/>
    </location>
</feature>
<dbReference type="Pfam" id="PF07715">
    <property type="entry name" value="Plug"/>
    <property type="match status" value="1"/>
</dbReference>
<evidence type="ECO:0000256" key="12">
    <source>
        <dbReference type="SAM" id="SignalP"/>
    </source>
</evidence>
<evidence type="ECO:0000256" key="10">
    <source>
        <dbReference type="PROSITE-ProRule" id="PRU01360"/>
    </source>
</evidence>
<keyword evidence="7 11" id="KW-0798">TonB box</keyword>